<sequence length="143" mass="16281">MDRLNILLVEDNEGDIFLISEALEELNLPLQISFAKDGREAIEFLNTCQRYGSNPTPDLVLLDINLPFKNGLEVLKFIKESDNLRRLPVIMLTTSSNQKDINDSYTNHANSYIVKPFGSGGYHEILQKVQLFWLSLVELPSKI</sequence>
<dbReference type="InterPro" id="IPR011006">
    <property type="entry name" value="CheY-like_superfamily"/>
</dbReference>
<gene>
    <name evidence="3" type="ORF">CQA01_33970</name>
</gene>
<feature type="domain" description="Response regulatory" evidence="2">
    <location>
        <begin position="5"/>
        <end position="130"/>
    </location>
</feature>
<dbReference type="PANTHER" id="PTHR44520:SF2">
    <property type="entry name" value="RESPONSE REGULATOR RCP1"/>
    <property type="match status" value="1"/>
</dbReference>
<dbReference type="Proteomes" id="UP000321301">
    <property type="component" value="Unassembled WGS sequence"/>
</dbReference>
<dbReference type="PROSITE" id="PS50110">
    <property type="entry name" value="RESPONSE_REGULATORY"/>
    <property type="match status" value="1"/>
</dbReference>
<dbReference type="InterPro" id="IPR001789">
    <property type="entry name" value="Sig_transdc_resp-reg_receiver"/>
</dbReference>
<feature type="modified residue" description="4-aspartylphosphate" evidence="1">
    <location>
        <position position="63"/>
    </location>
</feature>
<dbReference type="InterPro" id="IPR052893">
    <property type="entry name" value="TCS_response_regulator"/>
</dbReference>
<dbReference type="CDD" id="cd17557">
    <property type="entry name" value="REC_Rcp-like"/>
    <property type="match status" value="1"/>
</dbReference>
<reference evidence="3 4" key="1">
    <citation type="submission" date="2019-07" db="EMBL/GenBank/DDBJ databases">
        <title>Whole genome shotgun sequence of Cyclobacterium qasimii NBRC 106168.</title>
        <authorList>
            <person name="Hosoyama A."/>
            <person name="Uohara A."/>
            <person name="Ohji S."/>
            <person name="Ichikawa N."/>
        </authorList>
    </citation>
    <scope>NUCLEOTIDE SEQUENCE [LARGE SCALE GENOMIC DNA]</scope>
    <source>
        <strain evidence="3 4">NBRC 106168</strain>
    </source>
</reference>
<comment type="caution">
    <text evidence="3">The sequence shown here is derived from an EMBL/GenBank/DDBJ whole genome shotgun (WGS) entry which is preliminary data.</text>
</comment>
<evidence type="ECO:0000313" key="3">
    <source>
        <dbReference type="EMBL" id="GEO22863.1"/>
    </source>
</evidence>
<dbReference type="PANTHER" id="PTHR44520">
    <property type="entry name" value="RESPONSE REGULATOR RCP1-RELATED"/>
    <property type="match status" value="1"/>
</dbReference>
<dbReference type="Pfam" id="PF00072">
    <property type="entry name" value="Response_reg"/>
    <property type="match status" value="1"/>
</dbReference>
<dbReference type="EMBL" id="BJYV01000018">
    <property type="protein sequence ID" value="GEO22863.1"/>
    <property type="molecule type" value="Genomic_DNA"/>
</dbReference>
<dbReference type="SUPFAM" id="SSF52172">
    <property type="entry name" value="CheY-like"/>
    <property type="match status" value="1"/>
</dbReference>
<organism evidence="3 4">
    <name type="scientific">Cyclobacterium qasimii</name>
    <dbReference type="NCBI Taxonomy" id="1350429"/>
    <lineage>
        <taxon>Bacteria</taxon>
        <taxon>Pseudomonadati</taxon>
        <taxon>Bacteroidota</taxon>
        <taxon>Cytophagia</taxon>
        <taxon>Cytophagales</taxon>
        <taxon>Cyclobacteriaceae</taxon>
        <taxon>Cyclobacterium</taxon>
    </lineage>
</organism>
<keyword evidence="1" id="KW-0597">Phosphoprotein</keyword>
<keyword evidence="4" id="KW-1185">Reference proteome</keyword>
<name>A0A512CFA5_9BACT</name>
<dbReference type="GO" id="GO:0000160">
    <property type="term" value="P:phosphorelay signal transduction system"/>
    <property type="evidence" value="ECO:0007669"/>
    <property type="project" value="InterPro"/>
</dbReference>
<dbReference type="RefSeq" id="WP_020893423.1">
    <property type="nucleotide sequence ID" value="NZ_BJYV01000018.1"/>
</dbReference>
<evidence type="ECO:0000259" key="2">
    <source>
        <dbReference type="PROSITE" id="PS50110"/>
    </source>
</evidence>
<evidence type="ECO:0000313" key="4">
    <source>
        <dbReference type="Proteomes" id="UP000321301"/>
    </source>
</evidence>
<protein>
    <submittedName>
        <fullName evidence="3">Response regulator</fullName>
    </submittedName>
</protein>
<dbReference type="SMART" id="SM00448">
    <property type="entry name" value="REC"/>
    <property type="match status" value="1"/>
</dbReference>
<accession>A0A512CFA5</accession>
<dbReference type="AlphaFoldDB" id="A0A512CFA5"/>
<evidence type="ECO:0000256" key="1">
    <source>
        <dbReference type="PROSITE-ProRule" id="PRU00169"/>
    </source>
</evidence>
<proteinExistence type="predicted"/>
<dbReference type="Gene3D" id="3.40.50.2300">
    <property type="match status" value="1"/>
</dbReference>